<dbReference type="GO" id="GO:0038023">
    <property type="term" value="F:signaling receptor activity"/>
    <property type="evidence" value="ECO:0007669"/>
    <property type="project" value="InterPro"/>
</dbReference>
<dbReference type="OrthoDB" id="5984008at2759"/>
<keyword evidence="7" id="KW-0770">Synapse</keyword>
<dbReference type="InterPro" id="IPR001828">
    <property type="entry name" value="ANF_lig-bd_rcpt"/>
</dbReference>
<dbReference type="Pfam" id="PF01094">
    <property type="entry name" value="ANF_receptor"/>
    <property type="match status" value="1"/>
</dbReference>
<evidence type="ECO:0000256" key="17">
    <source>
        <dbReference type="PIRSR" id="PIRSR601508-2"/>
    </source>
</evidence>
<dbReference type="InterPro" id="IPR019594">
    <property type="entry name" value="Glu/Gly-bd"/>
</dbReference>
<feature type="binding site" evidence="16">
    <location>
        <position position="502"/>
    </location>
    <ligand>
        <name>L-glutamate</name>
        <dbReference type="ChEBI" id="CHEBI:29985"/>
    </ligand>
</feature>
<evidence type="ECO:0000256" key="2">
    <source>
        <dbReference type="ARBA" id="ARBA00008685"/>
    </source>
</evidence>
<evidence type="ECO:0000256" key="11">
    <source>
        <dbReference type="ARBA" id="ARBA00023180"/>
    </source>
</evidence>
<gene>
    <name evidence="23" type="ORF">CEUTPL_LOCUS4888</name>
</gene>
<keyword evidence="10" id="KW-0675">Receptor</keyword>
<evidence type="ECO:0000313" key="23">
    <source>
        <dbReference type="EMBL" id="CAG9764246.1"/>
    </source>
</evidence>
<dbReference type="Gene3D" id="1.10.287.70">
    <property type="match status" value="1"/>
</dbReference>
<dbReference type="AlphaFoldDB" id="A0A9N9QGS4"/>
<evidence type="ECO:0000256" key="13">
    <source>
        <dbReference type="ARBA" id="ARBA00023286"/>
    </source>
</evidence>
<keyword evidence="6 19" id="KW-1133">Transmembrane helix</keyword>
<feature type="chain" id="PRO_5040289307" description="Glutamate receptor" evidence="20">
    <location>
        <begin position="19"/>
        <end position="881"/>
    </location>
</feature>
<dbReference type="InterPro" id="IPR001320">
    <property type="entry name" value="Iontro_rcpt_C"/>
</dbReference>
<dbReference type="Gene3D" id="3.40.190.10">
    <property type="entry name" value="Periplasmic binding protein-like II"/>
    <property type="match status" value="2"/>
</dbReference>
<feature type="disulfide bond" evidence="18">
    <location>
        <begin position="733"/>
        <end position="791"/>
    </location>
</feature>
<evidence type="ECO:0000259" key="22">
    <source>
        <dbReference type="SMART" id="SM00918"/>
    </source>
</evidence>
<comment type="subcellular location">
    <subcellularLocation>
        <location evidence="1">Cell membrane</location>
        <topology evidence="1">Multi-pass membrane protein</topology>
    </subcellularLocation>
    <subcellularLocation>
        <location evidence="15">Postsynaptic cell membrane</location>
    </subcellularLocation>
</comment>
<evidence type="ECO:0000256" key="10">
    <source>
        <dbReference type="ARBA" id="ARBA00023170"/>
    </source>
</evidence>
<keyword evidence="12" id="KW-0628">Postsynaptic cell membrane</keyword>
<keyword evidence="14" id="KW-0407">Ion channel</keyword>
<sequence>MCGNWFVIINLTLLCVEANVYSKTQYRVGGTFSDPNHQAAFQVVIDNLNRDNWEKPFEIIAEPFNVSYYNSLETRRAICSLLEKGVIGIFGPSSSHTSNYIHSICDNKEIPQIETHYDLKIDRSFCVVNLHPNARKISEFFVHLVRAYNWDRLIILFEDNESLKRIAPLLELNIEYGTHLIFRQLDQESPGSYREVLNSIKKMPDNNILLECSIDILEDVLIQAQQVGIMTEQYKFIITNLDLSTVNLEPFQYGGTNITGARLFDPDDTTVTEINSKIMEILKLPKEVADMQKMRLSTALLIDGISMFYEVVKDLASTPSGIEVQYLECKDTDSWKYGLTIANQIKGREYNGITRKIRFDFEGIRSDFKLDLVELSTAGLQKVGQWDTTTKSLTMSRKYVAPFLDLDLDFNPFNRTFRVVVVLTAPYAFLKETTDQLTGNDRYEGFCIDVIQELSKLLGYNYTFLVQHDGKNGNFNRSTNRWDGVIGQIIDENADLAITDLTITSERENAVDFTSPFMNLGISILYKKPEPVPPSLFMFTSPFSTSVWVMLGVAYILVSIAIFIMGRLSPSEWNNPYPCIEEPEYYVNQFSFRNSLWFTIGGLLQQGSELAPASISTRTASGFWWFFILIMVASYTANLASFLTVSTLVTPFKNIDELSKQTEIKYGAKKQGATENFFRDSNGTTHQRVYNYIKAHPELMTAENEEGLKRVETENYAFLMESTTIEYITQRHCGLAQVGGLLDHKGYGIAMKRESPYRNELSTAIIKLQETGVITGLKIKWWKEKRGGSTCSATKKQSEATPLDLQNVGGVFLVLFVGAILALIGSFLELAFRIYRKCQMTKDDFYHQLKKELEFFIQFKKNIKELAPADEDVSEKNEGGF</sequence>
<dbReference type="CDD" id="cd06382">
    <property type="entry name" value="PBP1_iGluR_Kainate"/>
    <property type="match status" value="1"/>
</dbReference>
<evidence type="ECO:0000256" key="4">
    <source>
        <dbReference type="ARBA" id="ARBA00022475"/>
    </source>
</evidence>
<evidence type="ECO:0000256" key="9">
    <source>
        <dbReference type="ARBA" id="ARBA00023136"/>
    </source>
</evidence>
<keyword evidence="4" id="KW-1003">Cell membrane</keyword>
<feature type="domain" description="Ionotropic glutamate receptor C-terminal" evidence="21">
    <location>
        <begin position="416"/>
        <end position="784"/>
    </location>
</feature>
<evidence type="ECO:0000256" key="8">
    <source>
        <dbReference type="ARBA" id="ARBA00023065"/>
    </source>
</evidence>
<evidence type="ECO:0000256" key="1">
    <source>
        <dbReference type="ARBA" id="ARBA00004651"/>
    </source>
</evidence>
<dbReference type="Proteomes" id="UP001152799">
    <property type="component" value="Chromosome 2"/>
</dbReference>
<dbReference type="InterPro" id="IPR015683">
    <property type="entry name" value="Ionotropic_Glu_rcpt"/>
</dbReference>
<feature type="binding site" evidence="16">
    <location>
        <position position="507"/>
    </location>
    <ligand>
        <name>L-glutamate</name>
        <dbReference type="ChEBI" id="CHEBI:29985"/>
    </ligand>
</feature>
<keyword evidence="20" id="KW-0732">Signal</keyword>
<organism evidence="23 24">
    <name type="scientific">Ceutorhynchus assimilis</name>
    <name type="common">cabbage seed weevil</name>
    <dbReference type="NCBI Taxonomy" id="467358"/>
    <lineage>
        <taxon>Eukaryota</taxon>
        <taxon>Metazoa</taxon>
        <taxon>Ecdysozoa</taxon>
        <taxon>Arthropoda</taxon>
        <taxon>Hexapoda</taxon>
        <taxon>Insecta</taxon>
        <taxon>Pterygota</taxon>
        <taxon>Neoptera</taxon>
        <taxon>Endopterygota</taxon>
        <taxon>Coleoptera</taxon>
        <taxon>Polyphaga</taxon>
        <taxon>Cucujiformia</taxon>
        <taxon>Curculionidae</taxon>
        <taxon>Ceutorhynchinae</taxon>
        <taxon>Ceutorhynchus</taxon>
    </lineage>
</organism>
<dbReference type="FunFam" id="3.40.190.10:FF:000178">
    <property type="entry name" value="Glutamate receptor subunit"/>
    <property type="match status" value="1"/>
</dbReference>
<protein>
    <recommendedName>
        <fullName evidence="25">Glutamate receptor</fullName>
    </recommendedName>
</protein>
<evidence type="ECO:0000256" key="14">
    <source>
        <dbReference type="ARBA" id="ARBA00023303"/>
    </source>
</evidence>
<dbReference type="GO" id="GO:0045211">
    <property type="term" value="C:postsynaptic membrane"/>
    <property type="evidence" value="ECO:0007669"/>
    <property type="project" value="UniProtKB-SubCell"/>
</dbReference>
<evidence type="ECO:0000256" key="20">
    <source>
        <dbReference type="SAM" id="SignalP"/>
    </source>
</evidence>
<keyword evidence="8" id="KW-0406">Ion transport</keyword>
<proteinExistence type="inferred from homology"/>
<dbReference type="FunFam" id="3.40.190.10:FF:000061">
    <property type="entry name" value="Glutamate receptor, ionotropic kainate"/>
    <property type="match status" value="1"/>
</dbReference>
<evidence type="ECO:0000256" key="12">
    <source>
        <dbReference type="ARBA" id="ARBA00023257"/>
    </source>
</evidence>
<dbReference type="PRINTS" id="PR00177">
    <property type="entry name" value="NMDARECEPTOR"/>
</dbReference>
<feature type="binding site" evidence="16">
    <location>
        <position position="674"/>
    </location>
    <ligand>
        <name>L-glutamate</name>
        <dbReference type="ChEBI" id="CHEBI:29985"/>
    </ligand>
</feature>
<keyword evidence="9 19" id="KW-0472">Membrane</keyword>
<keyword evidence="18" id="KW-1015">Disulfide bond</keyword>
<evidence type="ECO:0000256" key="16">
    <source>
        <dbReference type="PIRSR" id="PIRSR601508-1"/>
    </source>
</evidence>
<feature type="binding site" evidence="16">
    <location>
        <position position="721"/>
    </location>
    <ligand>
        <name>L-glutamate</name>
        <dbReference type="ChEBI" id="CHEBI:29985"/>
    </ligand>
</feature>
<dbReference type="Gene3D" id="3.40.50.2300">
    <property type="match status" value="2"/>
</dbReference>
<dbReference type="EMBL" id="OU892278">
    <property type="protein sequence ID" value="CAG9764246.1"/>
    <property type="molecule type" value="Genomic_DNA"/>
</dbReference>
<dbReference type="SUPFAM" id="SSF53850">
    <property type="entry name" value="Periplasmic binding protein-like II"/>
    <property type="match status" value="1"/>
</dbReference>
<dbReference type="InterPro" id="IPR001508">
    <property type="entry name" value="Iono_Glu_rcpt_met"/>
</dbReference>
<keyword evidence="11" id="KW-0325">Glycoprotein</keyword>
<evidence type="ECO:0000256" key="15">
    <source>
        <dbReference type="ARBA" id="ARBA00034100"/>
    </source>
</evidence>
<feature type="domain" description="Ionotropic glutamate receptor L-glutamate and glycine-binding" evidence="22">
    <location>
        <begin position="426"/>
        <end position="491"/>
    </location>
</feature>
<evidence type="ECO:0000313" key="24">
    <source>
        <dbReference type="Proteomes" id="UP001152799"/>
    </source>
</evidence>
<feature type="site" description="Interaction with the cone snail toxin Con-ikot-ikot" evidence="17">
    <location>
        <position position="767"/>
    </location>
</feature>
<evidence type="ECO:0000256" key="5">
    <source>
        <dbReference type="ARBA" id="ARBA00022692"/>
    </source>
</evidence>
<evidence type="ECO:0000256" key="3">
    <source>
        <dbReference type="ARBA" id="ARBA00022448"/>
    </source>
</evidence>
<dbReference type="InterPro" id="IPR028082">
    <property type="entry name" value="Peripla_BP_I"/>
</dbReference>
<keyword evidence="24" id="KW-1185">Reference proteome</keyword>
<evidence type="ECO:0000256" key="6">
    <source>
        <dbReference type="ARBA" id="ARBA00022989"/>
    </source>
</evidence>
<feature type="signal peptide" evidence="20">
    <location>
        <begin position="1"/>
        <end position="18"/>
    </location>
</feature>
<feature type="transmembrane region" description="Helical" evidence="19">
    <location>
        <begin position="623"/>
        <end position="643"/>
    </location>
</feature>
<dbReference type="SUPFAM" id="SSF53822">
    <property type="entry name" value="Periplasmic binding protein-like I"/>
    <property type="match status" value="1"/>
</dbReference>
<evidence type="ECO:0000259" key="21">
    <source>
        <dbReference type="SMART" id="SM00079"/>
    </source>
</evidence>
<evidence type="ECO:0008006" key="25">
    <source>
        <dbReference type="Google" id="ProtNLM"/>
    </source>
</evidence>
<feature type="disulfide bond" evidence="18">
    <location>
        <begin position="79"/>
        <end position="329"/>
    </location>
</feature>
<feature type="transmembrane region" description="Helical" evidence="19">
    <location>
        <begin position="811"/>
        <end position="832"/>
    </location>
</feature>
<dbReference type="Pfam" id="PF00060">
    <property type="entry name" value="Lig_chan"/>
    <property type="match status" value="1"/>
</dbReference>
<evidence type="ECO:0000256" key="19">
    <source>
        <dbReference type="SAM" id="Phobius"/>
    </source>
</evidence>
<dbReference type="FunFam" id="1.10.287.70:FF:000105">
    <property type="entry name" value="Eye-enriched kainate receptor, isoform A"/>
    <property type="match status" value="1"/>
</dbReference>
<dbReference type="PANTHER" id="PTHR18966">
    <property type="entry name" value="IONOTROPIC GLUTAMATE RECEPTOR"/>
    <property type="match status" value="1"/>
</dbReference>
<feature type="site" description="Interaction with the cone snail toxin Con-ikot-ikot" evidence="17">
    <location>
        <position position="679"/>
    </location>
</feature>
<accession>A0A9N9QGS4</accession>
<feature type="transmembrane region" description="Helical" evidence="19">
    <location>
        <begin position="547"/>
        <end position="566"/>
    </location>
</feature>
<comment type="similarity">
    <text evidence="2">Belongs to the glutamate-gated ion channel (TC 1.A.10.1) family.</text>
</comment>
<evidence type="ECO:0000256" key="7">
    <source>
        <dbReference type="ARBA" id="ARBA00023018"/>
    </source>
</evidence>
<evidence type="ECO:0000256" key="18">
    <source>
        <dbReference type="PIRSR" id="PIRSR601508-3"/>
    </source>
</evidence>
<keyword evidence="13" id="KW-1071">Ligand-gated ion channel</keyword>
<name>A0A9N9QGS4_9CUCU</name>
<dbReference type="GO" id="GO:0015276">
    <property type="term" value="F:ligand-gated monoatomic ion channel activity"/>
    <property type="evidence" value="ECO:0007669"/>
    <property type="project" value="InterPro"/>
</dbReference>
<dbReference type="SMART" id="SM00918">
    <property type="entry name" value="Lig_chan-Glu_bd"/>
    <property type="match status" value="1"/>
</dbReference>
<dbReference type="SMART" id="SM00079">
    <property type="entry name" value="PBPe"/>
    <property type="match status" value="1"/>
</dbReference>
<reference evidence="23" key="1">
    <citation type="submission" date="2022-01" db="EMBL/GenBank/DDBJ databases">
        <authorList>
            <person name="King R."/>
        </authorList>
    </citation>
    <scope>NUCLEOTIDE SEQUENCE</scope>
</reference>
<dbReference type="Pfam" id="PF10613">
    <property type="entry name" value="Lig_chan-Glu_bd"/>
    <property type="match status" value="1"/>
</dbReference>
<keyword evidence="5 19" id="KW-0812">Transmembrane</keyword>
<keyword evidence="3" id="KW-0813">Transport</keyword>